<evidence type="ECO:0000313" key="1">
    <source>
        <dbReference type="EMBL" id="WMT83648.1"/>
    </source>
</evidence>
<dbReference type="Proteomes" id="UP001235030">
    <property type="component" value="Plasmid pTM2"/>
</dbReference>
<keyword evidence="1" id="KW-0614">Plasmid</keyword>
<organism evidence="1 2">
    <name type="scientific">Terrisporobacter mayombei</name>
    <dbReference type="NCBI Taxonomy" id="1541"/>
    <lineage>
        <taxon>Bacteria</taxon>
        <taxon>Bacillati</taxon>
        <taxon>Bacillota</taxon>
        <taxon>Clostridia</taxon>
        <taxon>Peptostreptococcales</taxon>
        <taxon>Peptostreptococcaceae</taxon>
        <taxon>Terrisporobacter</taxon>
    </lineage>
</organism>
<sequence>MDINYINSLLQEGKSVKEIRDTLGMSEKRFQKSIKELGYKYNQKEKVYMKAQEPSTEVLNVRSANCSYETTKPTTRNPTTSTTLTTTQSTTIEYLTDNLDVLRQLLESYKRNTESNNSKDIIINLVNDKHLDPKPKSIRINEFVWRDWQESTKDLTFSKSDLISQALLEFMKNHFK</sequence>
<gene>
    <name evidence="1" type="ORF">TEMA_41690</name>
</gene>
<protein>
    <recommendedName>
        <fullName evidence="3">DNA-binding protein</fullName>
    </recommendedName>
</protein>
<reference evidence="1 2" key="1">
    <citation type="submission" date="2022-07" db="EMBL/GenBank/DDBJ databases">
        <title>Genome sequence of Terrisporobacter mayombei DSM6539.</title>
        <authorList>
            <person name="Boeer T."/>
            <person name="Bengelsdorf F.R."/>
            <person name="Daniel R."/>
            <person name="Poehlein A."/>
        </authorList>
    </citation>
    <scope>NUCLEOTIDE SEQUENCE [LARGE SCALE GENOMIC DNA]</scope>
    <source>
        <strain evidence="1 2">DSM 6539</strain>
        <plasmid evidence="1 2">pTM2</plasmid>
    </source>
</reference>
<dbReference type="RefSeq" id="WP_309165223.1">
    <property type="nucleotide sequence ID" value="NZ_CP101639.1"/>
</dbReference>
<dbReference type="EMBL" id="CP101639">
    <property type="protein sequence ID" value="WMT83648.1"/>
    <property type="molecule type" value="Genomic_DNA"/>
</dbReference>
<evidence type="ECO:0008006" key="3">
    <source>
        <dbReference type="Google" id="ProtNLM"/>
    </source>
</evidence>
<evidence type="ECO:0000313" key="2">
    <source>
        <dbReference type="Proteomes" id="UP001235030"/>
    </source>
</evidence>
<keyword evidence="2" id="KW-1185">Reference proteome</keyword>
<name>A0ABY9Q6N4_9FIRM</name>
<accession>A0ABY9Q6N4</accession>
<proteinExistence type="predicted"/>
<geneLocation type="plasmid" evidence="1 2">
    <name>pTM2</name>
</geneLocation>